<dbReference type="AlphaFoldDB" id="A0A975ASF1"/>
<sequence>MASSVLPHLQLPLRAALAAALAVALAQWLRLEHPMYALVGAVIVTDLVPAQTRQLGVWRMVGTVLGATLGALLSYFPHGPVAIGIGIAAAMFLCHVLKLRGAAKVSGYVCGIILLEHAVEPWTYAYFRLLETALGIAMAILVSLVPLMRPPDDGK</sequence>
<feature type="domain" description="Integral membrane bound transporter" evidence="6">
    <location>
        <begin position="21"/>
        <end position="142"/>
    </location>
</feature>
<organism evidence="7 8">
    <name type="scientific">Agrilutibacter solisilvae</name>
    <dbReference type="NCBI Taxonomy" id="2763317"/>
    <lineage>
        <taxon>Bacteria</taxon>
        <taxon>Pseudomonadati</taxon>
        <taxon>Pseudomonadota</taxon>
        <taxon>Gammaproteobacteria</taxon>
        <taxon>Lysobacterales</taxon>
        <taxon>Lysobacteraceae</taxon>
        <taxon>Agrilutibacter</taxon>
    </lineage>
</organism>
<evidence type="ECO:0000256" key="5">
    <source>
        <dbReference type="SAM" id="Phobius"/>
    </source>
</evidence>
<dbReference type="GO" id="GO:0016020">
    <property type="term" value="C:membrane"/>
    <property type="evidence" value="ECO:0007669"/>
    <property type="project" value="UniProtKB-SubCell"/>
</dbReference>
<keyword evidence="8" id="KW-1185">Reference proteome</keyword>
<accession>A0A975ASF1</accession>
<dbReference type="InterPro" id="IPR049453">
    <property type="entry name" value="Memb_transporter_dom"/>
</dbReference>
<evidence type="ECO:0000313" key="7">
    <source>
        <dbReference type="EMBL" id="QSX78682.1"/>
    </source>
</evidence>
<dbReference type="KEGG" id="lsf:I8J32_001700"/>
<protein>
    <submittedName>
        <fullName evidence="7">FUSC family protein</fullName>
    </submittedName>
</protein>
<evidence type="ECO:0000259" key="6">
    <source>
        <dbReference type="Pfam" id="PF13515"/>
    </source>
</evidence>
<comment type="subcellular location">
    <subcellularLocation>
        <location evidence="1">Membrane</location>
        <topology evidence="1">Multi-pass membrane protein</topology>
    </subcellularLocation>
</comment>
<gene>
    <name evidence="7" type="ORF">I8J32_001700</name>
</gene>
<keyword evidence="2 5" id="KW-0812">Transmembrane</keyword>
<feature type="transmembrane region" description="Helical" evidence="5">
    <location>
        <begin position="125"/>
        <end position="147"/>
    </location>
</feature>
<dbReference type="EMBL" id="CP071518">
    <property type="protein sequence ID" value="QSX78682.1"/>
    <property type="molecule type" value="Genomic_DNA"/>
</dbReference>
<feature type="transmembrane region" description="Helical" evidence="5">
    <location>
        <begin position="12"/>
        <end position="29"/>
    </location>
</feature>
<evidence type="ECO:0000256" key="4">
    <source>
        <dbReference type="ARBA" id="ARBA00023136"/>
    </source>
</evidence>
<proteinExistence type="predicted"/>
<evidence type="ECO:0000313" key="8">
    <source>
        <dbReference type="Proteomes" id="UP000639274"/>
    </source>
</evidence>
<evidence type="ECO:0000256" key="1">
    <source>
        <dbReference type="ARBA" id="ARBA00004141"/>
    </source>
</evidence>
<keyword evidence="4 5" id="KW-0472">Membrane</keyword>
<evidence type="ECO:0000256" key="2">
    <source>
        <dbReference type="ARBA" id="ARBA00022692"/>
    </source>
</evidence>
<dbReference type="Pfam" id="PF13515">
    <property type="entry name" value="FUSC_2"/>
    <property type="match status" value="1"/>
</dbReference>
<feature type="transmembrane region" description="Helical" evidence="5">
    <location>
        <begin position="81"/>
        <end position="97"/>
    </location>
</feature>
<evidence type="ECO:0000256" key="3">
    <source>
        <dbReference type="ARBA" id="ARBA00022989"/>
    </source>
</evidence>
<feature type="transmembrane region" description="Helical" evidence="5">
    <location>
        <begin position="57"/>
        <end position="75"/>
    </location>
</feature>
<keyword evidence="3 5" id="KW-1133">Transmembrane helix</keyword>
<name>A0A975ASF1_9GAMM</name>
<dbReference type="RefSeq" id="WP_200614411.1">
    <property type="nucleotide sequence ID" value="NZ_CP071518.1"/>
</dbReference>
<dbReference type="Proteomes" id="UP000639274">
    <property type="component" value="Chromosome"/>
</dbReference>
<reference evidence="7 8" key="1">
    <citation type="submission" date="2021-03" db="EMBL/GenBank/DDBJ databases">
        <title>Lysobacter sp. nov. isolated from soil of gangwondo yeongwol, south Korea.</title>
        <authorList>
            <person name="Kim K.R."/>
            <person name="Kim K.H."/>
            <person name="Jeon C.O."/>
        </authorList>
    </citation>
    <scope>NUCLEOTIDE SEQUENCE [LARGE SCALE GENOMIC DNA]</scope>
    <source>
        <strain evidence="7 8">R19</strain>
    </source>
</reference>